<keyword evidence="13" id="KW-1185">Reference proteome</keyword>
<dbReference type="InterPro" id="IPR006677">
    <property type="entry name" value="tRNA_intron_Endonuc_cat-like"/>
</dbReference>
<evidence type="ECO:0000256" key="9">
    <source>
        <dbReference type="SAM" id="MobiDB-lite"/>
    </source>
</evidence>
<dbReference type="Gene3D" id="3.40.1350.10">
    <property type="match status" value="1"/>
</dbReference>
<evidence type="ECO:0000256" key="8">
    <source>
        <dbReference type="ARBA" id="ARBA00076724"/>
    </source>
</evidence>
<feature type="compositionally biased region" description="Basic residues" evidence="9">
    <location>
        <begin position="167"/>
        <end position="180"/>
    </location>
</feature>
<dbReference type="InterPro" id="IPR059049">
    <property type="entry name" value="TSEN34_N"/>
</dbReference>
<evidence type="ECO:0000256" key="3">
    <source>
        <dbReference type="ARBA" id="ARBA00022694"/>
    </source>
</evidence>
<dbReference type="PANTHER" id="PTHR13070">
    <property type="entry name" value="TRNA-SPLICING ENDONUCLEASE SUBUNIT SEN34-RELATED"/>
    <property type="match status" value="1"/>
</dbReference>
<organism evidence="12 13">
    <name type="scientific">Elsinoe ampelina</name>
    <dbReference type="NCBI Taxonomy" id="302913"/>
    <lineage>
        <taxon>Eukaryota</taxon>
        <taxon>Fungi</taxon>
        <taxon>Dikarya</taxon>
        <taxon>Ascomycota</taxon>
        <taxon>Pezizomycotina</taxon>
        <taxon>Dothideomycetes</taxon>
        <taxon>Dothideomycetidae</taxon>
        <taxon>Myriangiales</taxon>
        <taxon>Elsinoaceae</taxon>
        <taxon>Elsinoe</taxon>
    </lineage>
</organism>
<evidence type="ECO:0000313" key="13">
    <source>
        <dbReference type="Proteomes" id="UP000799538"/>
    </source>
</evidence>
<dbReference type="EMBL" id="ML992502">
    <property type="protein sequence ID" value="KAF2226871.1"/>
    <property type="molecule type" value="Genomic_DNA"/>
</dbReference>
<dbReference type="CDD" id="cd22363">
    <property type="entry name" value="tRNA-intron_lyase_C"/>
    <property type="match status" value="1"/>
</dbReference>
<proteinExistence type="inferred from homology"/>
<feature type="compositionally biased region" description="Low complexity" evidence="9">
    <location>
        <begin position="194"/>
        <end position="204"/>
    </location>
</feature>
<evidence type="ECO:0000256" key="4">
    <source>
        <dbReference type="ARBA" id="ARBA00023239"/>
    </source>
</evidence>
<dbReference type="GO" id="GO:0000379">
    <property type="term" value="P:tRNA-type intron splice site recognition and cleavage"/>
    <property type="evidence" value="ECO:0007669"/>
    <property type="project" value="TreeGrafter"/>
</dbReference>
<feature type="domain" description="tRNA intron endonuclease catalytic" evidence="10">
    <location>
        <begin position="308"/>
        <end position="385"/>
    </location>
</feature>
<dbReference type="GO" id="GO:0000213">
    <property type="term" value="F:tRNA-intron lyase activity"/>
    <property type="evidence" value="ECO:0007669"/>
    <property type="project" value="UniProtKB-EC"/>
</dbReference>
<dbReference type="GO" id="GO:0005634">
    <property type="term" value="C:nucleus"/>
    <property type="evidence" value="ECO:0007669"/>
    <property type="project" value="UniProtKB-ARBA"/>
</dbReference>
<dbReference type="InterPro" id="IPR036167">
    <property type="entry name" value="tRNA_intron_Endo_cat-like_sf"/>
</dbReference>
<reference evidence="13" key="1">
    <citation type="journal article" date="2020" name="Stud. Mycol.">
        <title>101 Dothideomycetes genomes: A test case for predicting lifestyles and emergence of pathogens.</title>
        <authorList>
            <person name="Haridas S."/>
            <person name="Albert R."/>
            <person name="Binder M."/>
            <person name="Bloem J."/>
            <person name="LaButti K."/>
            <person name="Salamov A."/>
            <person name="Andreopoulos B."/>
            <person name="Baker S."/>
            <person name="Barry K."/>
            <person name="Bills G."/>
            <person name="Bluhm B."/>
            <person name="Cannon C."/>
            <person name="Castanera R."/>
            <person name="Culley D."/>
            <person name="Daum C."/>
            <person name="Ezra D."/>
            <person name="Gonzalez J."/>
            <person name="Henrissat B."/>
            <person name="Kuo A."/>
            <person name="Liang C."/>
            <person name="Lipzen A."/>
            <person name="Lutzoni F."/>
            <person name="Magnuson J."/>
            <person name="Mondo S."/>
            <person name="Nolan M."/>
            <person name="Ohm R."/>
            <person name="Pangilinan J."/>
            <person name="Park H.-J."/>
            <person name="Ramirez L."/>
            <person name="Alfaro M."/>
            <person name="Sun H."/>
            <person name="Tritt A."/>
            <person name="Yoshinaga Y."/>
            <person name="Zwiers L.-H."/>
            <person name="Turgeon B."/>
            <person name="Goodwin S."/>
            <person name="Spatafora J."/>
            <person name="Crous P."/>
            <person name="Grigoriev I."/>
        </authorList>
    </citation>
    <scope>NUCLEOTIDE SEQUENCE [LARGE SCALE GENOMIC DNA]</scope>
    <source>
        <strain evidence="13">CECT 20119</strain>
    </source>
</reference>
<sequence length="407" mass="43621">MTIPTVSEPIPIHLVSSRYLVHDANHVAHLRRSHNMTGVHIGGLPQAAQQNVFLGLPVELMPEEAALLVEKGAAYIVNDPAQHSSAFLANGLSAEEKQRFQDLLHQQGTNAAEEQQARAEARKDSALQRIASKTGVEKEDVLKKKVGNGDMDNWNDLPEDMLAPRPRGARTKSSSSRRRGDRSASSSVGPSRQGSAGPPMVGSGPPSGPPSGARTPVGEGQEPLLSSAAPAGETPEKAAETETAQDDEASEQDDSLFASPQPASARATTKRAGRDVQPHGITPTTSYPPLVAKAPGANTERIEVPVPKSYPLYKHLNAKGYFLAPGLRFGCQYMAYAGDPLRYHSHFLCNGKEWDEEWDLMELVGGGRLGTGVKKGFLLGGVERSKSEVDGDKEGDVRTFVVEWAGM</sequence>
<keyword evidence="4" id="KW-0456">Lyase</keyword>
<evidence type="ECO:0000256" key="2">
    <source>
        <dbReference type="ARBA" id="ARBA00012573"/>
    </source>
</evidence>
<feature type="domain" description="TSEN34 N-terminal" evidence="11">
    <location>
        <begin position="10"/>
        <end position="79"/>
    </location>
</feature>
<comment type="similarity">
    <text evidence="1">Belongs to the tRNA-intron endonuclease family.</text>
</comment>
<dbReference type="InterPro" id="IPR006676">
    <property type="entry name" value="tRNA_splic"/>
</dbReference>
<comment type="catalytic activity">
    <reaction evidence="5">
        <text>pretRNA = a 3'-half-tRNA molecule with a 5'-OH end + a 5'-half-tRNA molecule with a 2',3'-cyclic phosphate end + an intron with a 2',3'-cyclic phosphate and a 5'-hydroxyl terminus.</text>
        <dbReference type="EC" id="4.6.1.16"/>
    </reaction>
</comment>
<dbReference type="InterPro" id="IPR011856">
    <property type="entry name" value="tRNA_endonuc-like_dom_sf"/>
</dbReference>
<keyword evidence="3" id="KW-0819">tRNA processing</keyword>
<dbReference type="FunFam" id="3.40.1350.10:FF:000008">
    <property type="entry name" value="tRNA-splicing endonuclease subunit Sen34"/>
    <property type="match status" value="1"/>
</dbReference>
<evidence type="ECO:0000313" key="12">
    <source>
        <dbReference type="EMBL" id="KAF2226871.1"/>
    </source>
</evidence>
<gene>
    <name evidence="12" type="ORF">BDZ85DRAFT_55585</name>
</gene>
<evidence type="ECO:0000256" key="6">
    <source>
        <dbReference type="ARBA" id="ARBA00059865"/>
    </source>
</evidence>
<dbReference type="OrthoDB" id="48041at2759"/>
<dbReference type="PANTHER" id="PTHR13070:SF0">
    <property type="entry name" value="TRNA-SPLICING ENDONUCLEASE SUBUNIT SEN34"/>
    <property type="match status" value="1"/>
</dbReference>
<dbReference type="Proteomes" id="UP000799538">
    <property type="component" value="Unassembled WGS sequence"/>
</dbReference>
<evidence type="ECO:0000256" key="5">
    <source>
        <dbReference type="ARBA" id="ARBA00034031"/>
    </source>
</evidence>
<feature type="compositionally biased region" description="Basic and acidic residues" evidence="9">
    <location>
        <begin position="115"/>
        <end position="126"/>
    </location>
</feature>
<comment type="function">
    <text evidence="6">Constitutes one of the two catalytic subunit of the tRNA-splicing endonuclease complex, a complex responsible for identification and cleavage of the splice sites in pre-tRNA. It cleaves pre-tRNA at the 5'- and 3'-splice sites to release the intron. The products are an intron and two tRNA half-molecules bearing 2',3'-cyclic phosphate and 5'-OH termini. There are no conserved sequences at the splice sites, but the intron is invariably located at the same site in the gene, placing the splice sites an invariant distance from the constant structural features of the tRNA body. It probably carries the active site for 3'-splice site cleavage.</text>
</comment>
<evidence type="ECO:0000259" key="10">
    <source>
        <dbReference type="Pfam" id="PF01974"/>
    </source>
</evidence>
<feature type="compositionally biased region" description="Acidic residues" evidence="9">
    <location>
        <begin position="243"/>
        <end position="254"/>
    </location>
</feature>
<dbReference type="GO" id="GO:0003676">
    <property type="term" value="F:nucleic acid binding"/>
    <property type="evidence" value="ECO:0007669"/>
    <property type="project" value="InterPro"/>
</dbReference>
<dbReference type="AlphaFoldDB" id="A0A6A6GMG3"/>
<name>A0A6A6GMG3_9PEZI</name>
<protein>
    <recommendedName>
        <fullName evidence="2">tRNA-intron lyase</fullName>
        <ecNumber evidence="2">4.6.1.16</ecNumber>
    </recommendedName>
    <alternativeName>
        <fullName evidence="7 8">tRNA-intron endonuclease SEN34</fullName>
    </alternativeName>
</protein>
<feature type="region of interest" description="Disordered" evidence="9">
    <location>
        <begin position="108"/>
        <end position="293"/>
    </location>
</feature>
<dbReference type="SUPFAM" id="SSF53032">
    <property type="entry name" value="tRNA-intron endonuclease catalytic domain-like"/>
    <property type="match status" value="1"/>
</dbReference>
<dbReference type="EC" id="4.6.1.16" evidence="2"/>
<dbReference type="NCBIfam" id="TIGR00324">
    <property type="entry name" value="endA"/>
    <property type="match status" value="1"/>
</dbReference>
<accession>A0A6A6GMG3</accession>
<dbReference type="Pfam" id="PF26577">
    <property type="entry name" value="TSEN34_N"/>
    <property type="match status" value="1"/>
</dbReference>
<dbReference type="Pfam" id="PF01974">
    <property type="entry name" value="tRNA_int_endo"/>
    <property type="match status" value="1"/>
</dbReference>
<evidence type="ECO:0000256" key="7">
    <source>
        <dbReference type="ARBA" id="ARBA00075884"/>
    </source>
</evidence>
<evidence type="ECO:0000259" key="11">
    <source>
        <dbReference type="Pfam" id="PF26577"/>
    </source>
</evidence>
<evidence type="ECO:0000256" key="1">
    <source>
        <dbReference type="ARBA" id="ARBA00008078"/>
    </source>
</evidence>